<reference evidence="2" key="1">
    <citation type="submission" date="2021-01" db="EMBL/GenBank/DDBJ databases">
        <authorList>
            <person name="Corre E."/>
            <person name="Pelletier E."/>
            <person name="Niang G."/>
            <person name="Scheremetjew M."/>
            <person name="Finn R."/>
            <person name="Kale V."/>
            <person name="Holt S."/>
            <person name="Cochrane G."/>
            <person name="Meng A."/>
            <person name="Brown T."/>
            <person name="Cohen L."/>
        </authorList>
    </citation>
    <scope>NUCLEOTIDE SEQUENCE</scope>
    <source>
        <strain evidence="2">RCC1130</strain>
    </source>
</reference>
<protein>
    <submittedName>
        <fullName evidence="2">Uncharacterized protein</fullName>
    </submittedName>
</protein>
<accession>A0A7S0J9Q2</accession>
<proteinExistence type="predicted"/>
<gene>
    <name evidence="2" type="ORF">CLEP1334_LOCUS20642</name>
</gene>
<organism evidence="2">
    <name type="scientific">Calcidiscus leptoporus</name>
    <dbReference type="NCBI Taxonomy" id="127549"/>
    <lineage>
        <taxon>Eukaryota</taxon>
        <taxon>Haptista</taxon>
        <taxon>Haptophyta</taxon>
        <taxon>Prymnesiophyceae</taxon>
        <taxon>Coccolithales</taxon>
        <taxon>Calcidiscaceae</taxon>
        <taxon>Calcidiscus</taxon>
    </lineage>
</organism>
<evidence type="ECO:0000256" key="1">
    <source>
        <dbReference type="SAM" id="MobiDB-lite"/>
    </source>
</evidence>
<dbReference type="AlphaFoldDB" id="A0A7S0J9Q2"/>
<dbReference type="EMBL" id="HBER01040960">
    <property type="protein sequence ID" value="CAD8545353.1"/>
    <property type="molecule type" value="Transcribed_RNA"/>
</dbReference>
<evidence type="ECO:0000313" key="2">
    <source>
        <dbReference type="EMBL" id="CAD8545353.1"/>
    </source>
</evidence>
<sequence length="103" mass="11155">MSASNCARLPNAPEFSPDISHGVWSLNNSTIVVEPEPGVARKKTHMSSGIERAVPRTSSKGRRGIELGRRPAGRERSCERARRCAASCSLPGLCPLVSENLRE</sequence>
<name>A0A7S0J9Q2_9EUKA</name>
<feature type="region of interest" description="Disordered" evidence="1">
    <location>
        <begin position="39"/>
        <end position="72"/>
    </location>
</feature>
<feature type="compositionally biased region" description="Basic and acidic residues" evidence="1">
    <location>
        <begin position="63"/>
        <end position="72"/>
    </location>
</feature>